<feature type="region of interest" description="Disordered" evidence="1">
    <location>
        <begin position="1"/>
        <end position="79"/>
    </location>
</feature>
<feature type="compositionally biased region" description="Low complexity" evidence="1">
    <location>
        <begin position="57"/>
        <end position="79"/>
    </location>
</feature>
<accession>A0A3Q7HKC2</accession>
<name>A0A3Q7HKC2_SOLLC</name>
<evidence type="ECO:0000256" key="1">
    <source>
        <dbReference type="SAM" id="MobiDB-lite"/>
    </source>
</evidence>
<reference evidence="2" key="2">
    <citation type="submission" date="2019-01" db="UniProtKB">
        <authorList>
            <consortium name="EnsemblPlants"/>
        </authorList>
    </citation>
    <scope>IDENTIFICATION</scope>
    <source>
        <strain evidence="2">cv. Heinz 1706</strain>
    </source>
</reference>
<dbReference type="AlphaFoldDB" id="A0A3Q7HKC2"/>
<organism evidence="2">
    <name type="scientific">Solanum lycopersicum</name>
    <name type="common">Tomato</name>
    <name type="synonym">Lycopersicon esculentum</name>
    <dbReference type="NCBI Taxonomy" id="4081"/>
    <lineage>
        <taxon>Eukaryota</taxon>
        <taxon>Viridiplantae</taxon>
        <taxon>Streptophyta</taxon>
        <taxon>Embryophyta</taxon>
        <taxon>Tracheophyta</taxon>
        <taxon>Spermatophyta</taxon>
        <taxon>Magnoliopsida</taxon>
        <taxon>eudicotyledons</taxon>
        <taxon>Gunneridae</taxon>
        <taxon>Pentapetalae</taxon>
        <taxon>asterids</taxon>
        <taxon>lamiids</taxon>
        <taxon>Solanales</taxon>
        <taxon>Solanaceae</taxon>
        <taxon>Solanoideae</taxon>
        <taxon>Solaneae</taxon>
        <taxon>Solanum</taxon>
        <taxon>Solanum subgen. Lycopersicon</taxon>
    </lineage>
</organism>
<dbReference type="InParanoid" id="A0A3Q7HKC2"/>
<dbReference type="Proteomes" id="UP000004994">
    <property type="component" value="Chromosome 8"/>
</dbReference>
<dbReference type="InterPro" id="IPR017956">
    <property type="entry name" value="AT_hook_DNA-bd_motif"/>
</dbReference>
<proteinExistence type="predicted"/>
<dbReference type="PRINTS" id="PR00929">
    <property type="entry name" value="ATHOOK"/>
</dbReference>
<reference evidence="2" key="1">
    <citation type="journal article" date="2012" name="Nature">
        <title>The tomato genome sequence provides insights into fleshy fruit evolution.</title>
        <authorList>
            <consortium name="Tomato Genome Consortium"/>
        </authorList>
    </citation>
    <scope>NUCLEOTIDE SEQUENCE [LARGE SCALE GENOMIC DNA]</scope>
    <source>
        <strain evidence="2">cv. Heinz 1706</strain>
    </source>
</reference>
<sequence>MFTRKTQTEGEHSTKSSRGKPRVAPSASPGPAKRSRGRPSAAAPSASPRPAKRSRGRPSAAPNASAEPSASATPTEYKH</sequence>
<dbReference type="EnsemblPlants" id="Solyc08g028975.1.1">
    <property type="protein sequence ID" value="Solyc08g028975.1.1"/>
    <property type="gene ID" value="Solyc08g028975.1"/>
</dbReference>
<feature type="compositionally biased region" description="Basic and acidic residues" evidence="1">
    <location>
        <begin position="1"/>
        <end position="14"/>
    </location>
</feature>
<dbReference type="GO" id="GO:0003677">
    <property type="term" value="F:DNA binding"/>
    <property type="evidence" value="ECO:0007669"/>
    <property type="project" value="InterPro"/>
</dbReference>
<keyword evidence="3" id="KW-1185">Reference proteome</keyword>
<feature type="compositionally biased region" description="Low complexity" evidence="1">
    <location>
        <begin position="38"/>
        <end position="49"/>
    </location>
</feature>
<evidence type="ECO:0000313" key="3">
    <source>
        <dbReference type="Proteomes" id="UP000004994"/>
    </source>
</evidence>
<protein>
    <submittedName>
        <fullName evidence="2">Uncharacterized protein</fullName>
    </submittedName>
</protein>
<evidence type="ECO:0000313" key="2">
    <source>
        <dbReference type="EnsemblPlants" id="Solyc08g028975.1.1"/>
    </source>
</evidence>
<dbReference type="Gramene" id="Solyc08g028975.1.1">
    <property type="protein sequence ID" value="Solyc08g028975.1.1"/>
    <property type="gene ID" value="Solyc08g028975.1"/>
</dbReference>